<feature type="compositionally biased region" description="Basic residues" evidence="1">
    <location>
        <begin position="324"/>
        <end position="333"/>
    </location>
</feature>
<feature type="region of interest" description="Disordered" evidence="1">
    <location>
        <begin position="303"/>
        <end position="658"/>
    </location>
</feature>
<feature type="compositionally biased region" description="Basic residues" evidence="1">
    <location>
        <begin position="123"/>
        <end position="135"/>
    </location>
</feature>
<accession>A0A0C3F5E8</accession>
<protein>
    <recommendedName>
        <fullName evidence="2">SEC7 domain-containing protein</fullName>
    </recommendedName>
</protein>
<feature type="compositionally biased region" description="Polar residues" evidence="1">
    <location>
        <begin position="146"/>
        <end position="160"/>
    </location>
</feature>
<dbReference type="Proteomes" id="UP000054166">
    <property type="component" value="Unassembled WGS sequence"/>
</dbReference>
<dbReference type="EMBL" id="KN833051">
    <property type="protein sequence ID" value="KIM75086.1"/>
    <property type="molecule type" value="Genomic_DNA"/>
</dbReference>
<feature type="compositionally biased region" description="Polar residues" evidence="1">
    <location>
        <begin position="997"/>
        <end position="1007"/>
    </location>
</feature>
<feature type="compositionally biased region" description="Low complexity" evidence="1">
    <location>
        <begin position="1045"/>
        <end position="1079"/>
    </location>
</feature>
<feature type="compositionally biased region" description="Polar residues" evidence="1">
    <location>
        <begin position="380"/>
        <end position="390"/>
    </location>
</feature>
<feature type="region of interest" description="Disordered" evidence="1">
    <location>
        <begin position="256"/>
        <end position="290"/>
    </location>
</feature>
<gene>
    <name evidence="3" type="ORF">PILCRDRAFT_827649</name>
</gene>
<feature type="compositionally biased region" description="Polar residues" evidence="1">
    <location>
        <begin position="824"/>
        <end position="833"/>
    </location>
</feature>
<evidence type="ECO:0000259" key="2">
    <source>
        <dbReference type="PROSITE" id="PS50190"/>
    </source>
</evidence>
<feature type="compositionally biased region" description="Pro residues" evidence="1">
    <location>
        <begin position="215"/>
        <end position="225"/>
    </location>
</feature>
<evidence type="ECO:0000313" key="3">
    <source>
        <dbReference type="EMBL" id="KIM75086.1"/>
    </source>
</evidence>
<dbReference type="OrthoDB" id="430364at2759"/>
<dbReference type="InterPro" id="IPR035999">
    <property type="entry name" value="Sec7_dom_sf"/>
</dbReference>
<feature type="region of interest" description="Disordered" evidence="1">
    <location>
        <begin position="26"/>
        <end position="227"/>
    </location>
</feature>
<feature type="compositionally biased region" description="Basic and acidic residues" evidence="1">
    <location>
        <begin position="522"/>
        <end position="538"/>
    </location>
</feature>
<feature type="domain" description="SEC7" evidence="2">
    <location>
        <begin position="1216"/>
        <end position="1399"/>
    </location>
</feature>
<dbReference type="Gene3D" id="1.10.220.20">
    <property type="match status" value="1"/>
</dbReference>
<reference evidence="3 4" key="1">
    <citation type="submission" date="2014-04" db="EMBL/GenBank/DDBJ databases">
        <authorList>
            <consortium name="DOE Joint Genome Institute"/>
            <person name="Kuo A."/>
            <person name="Tarkka M."/>
            <person name="Buscot F."/>
            <person name="Kohler A."/>
            <person name="Nagy L.G."/>
            <person name="Floudas D."/>
            <person name="Copeland A."/>
            <person name="Barry K.W."/>
            <person name="Cichocki N."/>
            <person name="Veneault-Fourrey C."/>
            <person name="LaButti K."/>
            <person name="Lindquist E.A."/>
            <person name="Lipzen A."/>
            <person name="Lundell T."/>
            <person name="Morin E."/>
            <person name="Murat C."/>
            <person name="Sun H."/>
            <person name="Tunlid A."/>
            <person name="Henrissat B."/>
            <person name="Grigoriev I.V."/>
            <person name="Hibbett D.S."/>
            <person name="Martin F."/>
            <person name="Nordberg H.P."/>
            <person name="Cantor M.N."/>
            <person name="Hua S.X."/>
        </authorList>
    </citation>
    <scope>NUCLEOTIDE SEQUENCE [LARGE SCALE GENOMIC DNA]</scope>
    <source>
        <strain evidence="3 4">F 1598</strain>
    </source>
</reference>
<dbReference type="InterPro" id="IPR000904">
    <property type="entry name" value="Sec7_dom"/>
</dbReference>
<dbReference type="GO" id="GO:0005085">
    <property type="term" value="F:guanyl-nucleotide exchange factor activity"/>
    <property type="evidence" value="ECO:0007669"/>
    <property type="project" value="InterPro"/>
</dbReference>
<keyword evidence="4" id="KW-1185">Reference proteome</keyword>
<dbReference type="SUPFAM" id="SSF50729">
    <property type="entry name" value="PH domain-like"/>
    <property type="match status" value="1"/>
</dbReference>
<feature type="compositionally biased region" description="Low complexity" evidence="1">
    <location>
        <begin position="616"/>
        <end position="626"/>
    </location>
</feature>
<feature type="region of interest" description="Disordered" evidence="1">
    <location>
        <begin position="674"/>
        <end position="775"/>
    </location>
</feature>
<dbReference type="SUPFAM" id="SSF48425">
    <property type="entry name" value="Sec7 domain"/>
    <property type="match status" value="1"/>
</dbReference>
<dbReference type="SMART" id="SM00222">
    <property type="entry name" value="Sec7"/>
    <property type="match status" value="1"/>
</dbReference>
<feature type="compositionally biased region" description="Pro residues" evidence="1">
    <location>
        <begin position="165"/>
        <end position="179"/>
    </location>
</feature>
<dbReference type="HOGENOM" id="CLU_001294_0_0_1"/>
<feature type="region of interest" description="Disordered" evidence="1">
    <location>
        <begin position="796"/>
        <end position="852"/>
    </location>
</feature>
<evidence type="ECO:0000313" key="4">
    <source>
        <dbReference type="Proteomes" id="UP000054166"/>
    </source>
</evidence>
<evidence type="ECO:0000256" key="1">
    <source>
        <dbReference type="SAM" id="MobiDB-lite"/>
    </source>
</evidence>
<feature type="compositionally biased region" description="Polar residues" evidence="1">
    <location>
        <begin position="336"/>
        <end position="353"/>
    </location>
</feature>
<feature type="compositionally biased region" description="Polar residues" evidence="1">
    <location>
        <begin position="485"/>
        <end position="498"/>
    </location>
</feature>
<name>A0A0C3F5E8_PILCF</name>
<dbReference type="GO" id="GO:0032012">
    <property type="term" value="P:regulation of ARF protein signal transduction"/>
    <property type="evidence" value="ECO:0007669"/>
    <property type="project" value="InterPro"/>
</dbReference>
<feature type="region of interest" description="Disordered" evidence="1">
    <location>
        <begin position="1629"/>
        <end position="1655"/>
    </location>
</feature>
<organism evidence="3 4">
    <name type="scientific">Piloderma croceum (strain F 1598)</name>
    <dbReference type="NCBI Taxonomy" id="765440"/>
    <lineage>
        <taxon>Eukaryota</taxon>
        <taxon>Fungi</taxon>
        <taxon>Dikarya</taxon>
        <taxon>Basidiomycota</taxon>
        <taxon>Agaricomycotina</taxon>
        <taxon>Agaricomycetes</taxon>
        <taxon>Agaricomycetidae</taxon>
        <taxon>Atheliales</taxon>
        <taxon>Atheliaceae</taxon>
        <taxon>Piloderma</taxon>
    </lineage>
</organism>
<feature type="compositionally biased region" description="Pro residues" evidence="1">
    <location>
        <begin position="264"/>
        <end position="273"/>
    </location>
</feature>
<dbReference type="PROSITE" id="PS50190">
    <property type="entry name" value="SEC7"/>
    <property type="match status" value="1"/>
</dbReference>
<feature type="compositionally biased region" description="Low complexity" evidence="1">
    <location>
        <begin position="86"/>
        <end position="102"/>
    </location>
</feature>
<proteinExistence type="predicted"/>
<feature type="compositionally biased region" description="Low complexity" evidence="1">
    <location>
        <begin position="918"/>
        <end position="930"/>
    </location>
</feature>
<dbReference type="InterPro" id="IPR023394">
    <property type="entry name" value="Sec7_C_sf"/>
</dbReference>
<sequence>MSAMEVEPTSSAAEQRAFAVAKLRRAASLPRMKDGRRPPMHVDGVSEGEKTPAEGSDGPSISDVKVEQFMEASQETEDKKEDPADTSDTAEATETLELSEPPEVAETPEPRRMTMTTPEPAVRTKRRSRSRSRSRGSRDFKGKARATQSPTPSPLVQGTDSSPEDSPPPPPSISIPPSPNLISPIPSHYGEMQASRLLISPRLMSPDPNLLYPGTSPPTPSPMTPMLPTLEALQRGLFRSNSAAARMMAMHKLTGGTETYEHPSPSPTPPPGVSPVGRSNTVSGGERSAARKMMLRRLGERIKEEHGDQTSGGEETFHPPSPSPKRRRRRSRRGSTGASNTLDESDHPSTAANTPVIPPAPLPSTFDGLILKTDPIPRVPSSTPSRTASAQEHAHQRETTLLKLTGGDQSSDYEPPRKRRSVVVEEEDDISEDNPAPLPSTLGSPATPERLGQMPSRVPRSSDASFAEPINTASGAPVTGYLSVARSSAHPNSLSNGPFGTPLKEEKPSRDEDEEQVLYQAENHRARSPYHDAFDREISWVADPVPETRIPIQDDTEDDDDREHTREQHPPFGRSPQTDFSRQSYHRADSANYKELVIETETSPEQDPSNIPPSPSSLAALSNTASMLRASDDSGSPQTYPIRLSVNSRIQSDRSPLHTDIELDEVRTVAAEPSLKRVDSTSTWEKVKSTFSRSGSTGRRSRTNSIAKRDNTDSSMSRESGASLGSGKTDKADLFAIQQIQQPLQQSASASVLSLSPHPAPRSSTSPIPPASTADLMKYKDSKLFPFPGMKKLEEQRNRARGMSLSSSTPDILLATNGDDIGHYSSSSGTPAQTPDKGRERKLSHQASDSHLMGKYKNLNAPQISANPSTSSHIDYFTLSPHSPPQMAGSASLKLPTNREGVRRWLSAKKLFPSQTGASPSPSSSSASPPVVDIRPSNANKKPSLSDVLRSGKDDLTTDWEDIGSDKSHTPTTTASASTLQGKLPTTAVVQERDPHTTVNGNGLVQSDTEKTPRAHQVLPHFDVPSQPYTTNLTPDLPSPPELQSSTTPDPLSSLSDYPARSTSGSSSNTSSEYSQYRSYSNANTPSQGAIVLERLDDLLGRGSRSPMWASAIDDPPRKLLLSSPVLQVVNSNTVKDRFLFLFSDILVIAKPIVQDQDALMDTSKPNPMDRKFIVKSVVLLRHLRFQADREEARKSSNSYVGSPRHPVIRTFVLQFAKDPDHAISTLFEKAGRRDDPMALGQLLFKSLELDRAQLGDYLSRRTSKMVLKAYVDNFGFTGLRVDKALRVFLHSINIPERTPHTYAYSPLDALLDSFAGRWYEANAGIVAYDKDLAFRLVRAVVQLNEVLHGGIAQEPCTTVYPKRNITCRDFLEAFRRYDGRGLATDELLSNIYDSIRRERLSQARNPSLGGPPDIVVTVKRPPPTRLTYRVQSEPIVLRIPQPDPQLSIHLYGQGLIFDPPVLAFAKSSEASFRITGTSLGSKTMIMSRSGPNALLYTGLPQSCSVVVERAFMRNTFNLAFTNHDGVKRRYMFSVDDPLIRHQWTVSLKREIDAAISSTTASSASLGTSKFHRAAERTAFKVLQETLIGPAGSSGPPPSSIDKALDRLTMSPRTPYTPLDAHSVFAKEQRRGAQMTVRNGTRDSHVRSKSRSQVYHKQGAGRLELDLSQSSYGSLNSFNAEDRGRSVSTIDYEQESRAEGRLWSGRDLEMHCQQNSSIALVLAFLQVGAPDLDQPYS</sequence>
<dbReference type="STRING" id="765440.A0A0C3F5E8"/>
<feature type="region of interest" description="Disordered" evidence="1">
    <location>
        <begin position="875"/>
        <end position="896"/>
    </location>
</feature>
<feature type="region of interest" description="Disordered" evidence="1">
    <location>
        <begin position="912"/>
        <end position="1082"/>
    </location>
</feature>
<feature type="compositionally biased region" description="Low complexity" evidence="1">
    <location>
        <begin position="970"/>
        <end position="979"/>
    </location>
</feature>
<dbReference type="Gene3D" id="1.10.1000.11">
    <property type="entry name" value="Arf Nucleotide-binding Site Opener,domain 2"/>
    <property type="match status" value="1"/>
</dbReference>
<dbReference type="PANTHER" id="PTHR10663">
    <property type="entry name" value="GUANYL-NUCLEOTIDE EXCHANGE FACTOR"/>
    <property type="match status" value="1"/>
</dbReference>
<dbReference type="Pfam" id="PF01369">
    <property type="entry name" value="Sec7"/>
    <property type="match status" value="1"/>
</dbReference>
<reference evidence="4" key="2">
    <citation type="submission" date="2015-01" db="EMBL/GenBank/DDBJ databases">
        <title>Evolutionary Origins and Diversification of the Mycorrhizal Mutualists.</title>
        <authorList>
            <consortium name="DOE Joint Genome Institute"/>
            <consortium name="Mycorrhizal Genomics Consortium"/>
            <person name="Kohler A."/>
            <person name="Kuo A."/>
            <person name="Nagy L.G."/>
            <person name="Floudas D."/>
            <person name="Copeland A."/>
            <person name="Barry K.W."/>
            <person name="Cichocki N."/>
            <person name="Veneault-Fourrey C."/>
            <person name="LaButti K."/>
            <person name="Lindquist E.A."/>
            <person name="Lipzen A."/>
            <person name="Lundell T."/>
            <person name="Morin E."/>
            <person name="Murat C."/>
            <person name="Riley R."/>
            <person name="Ohm R."/>
            <person name="Sun H."/>
            <person name="Tunlid A."/>
            <person name="Henrissat B."/>
            <person name="Grigoriev I.V."/>
            <person name="Hibbett D.S."/>
            <person name="Martin F."/>
        </authorList>
    </citation>
    <scope>NUCLEOTIDE SEQUENCE [LARGE SCALE GENOMIC DNA]</scope>
    <source>
        <strain evidence="4">F 1598</strain>
    </source>
</reference>
<dbReference type="InParanoid" id="A0A0C3F5E8"/>
<feature type="compositionally biased region" description="Low complexity" evidence="1">
    <location>
        <begin position="734"/>
        <end position="774"/>
    </location>
</feature>
<feature type="compositionally biased region" description="Polar residues" evidence="1">
    <location>
        <begin position="633"/>
        <end position="650"/>
    </location>
</feature>